<evidence type="ECO:0000256" key="6">
    <source>
        <dbReference type="ARBA" id="ARBA00023014"/>
    </source>
</evidence>
<dbReference type="InterPro" id="IPR017896">
    <property type="entry name" value="4Fe4S_Fe-S-bd"/>
</dbReference>
<keyword evidence="5 8" id="KW-0408">Iron</keyword>
<feature type="domain" description="4Fe-4S ferredoxin-type" evidence="9">
    <location>
        <begin position="11"/>
        <end position="40"/>
    </location>
</feature>
<dbReference type="InterPro" id="IPR001080">
    <property type="entry name" value="3Fe4S_ferredoxin"/>
</dbReference>
<dbReference type="PRINTS" id="PR00352">
    <property type="entry name" value="3FE4SFRDOXIN"/>
</dbReference>
<evidence type="ECO:0000256" key="7">
    <source>
        <dbReference type="ARBA" id="ARBA00023291"/>
    </source>
</evidence>
<sequence length="82" mass="8357">MSGADRPAPRYAVTVDRARCVGTGFCAAAAPDDLALAEDGRARARHGGTDALAAVTEAAELCPVEAIAVHRAATGEQVAPLW</sequence>
<evidence type="ECO:0000259" key="9">
    <source>
        <dbReference type="PROSITE" id="PS51379"/>
    </source>
</evidence>
<evidence type="ECO:0000313" key="11">
    <source>
        <dbReference type="Proteomes" id="UP001500037"/>
    </source>
</evidence>
<keyword evidence="11" id="KW-1185">Reference proteome</keyword>
<dbReference type="PANTHER" id="PTHR36923:SF3">
    <property type="entry name" value="FERREDOXIN"/>
    <property type="match status" value="1"/>
</dbReference>
<keyword evidence="3 8" id="KW-0479">Metal-binding</keyword>
<evidence type="ECO:0000256" key="8">
    <source>
        <dbReference type="RuleBase" id="RU368020"/>
    </source>
</evidence>
<dbReference type="Proteomes" id="UP001500037">
    <property type="component" value="Unassembled WGS sequence"/>
</dbReference>
<accession>A0ABP4G9R7</accession>
<dbReference type="InterPro" id="IPR051269">
    <property type="entry name" value="Fe-S_cluster_ET"/>
</dbReference>
<keyword evidence="6 8" id="KW-0411">Iron-sulfur</keyword>
<comment type="function">
    <text evidence="8">Ferredoxins are iron-sulfur proteins that transfer electrons in a wide variety of metabolic reactions.</text>
</comment>
<reference evidence="11" key="1">
    <citation type="journal article" date="2019" name="Int. J. Syst. Evol. Microbiol.">
        <title>The Global Catalogue of Microorganisms (GCM) 10K type strain sequencing project: providing services to taxonomists for standard genome sequencing and annotation.</title>
        <authorList>
            <consortium name="The Broad Institute Genomics Platform"/>
            <consortium name="The Broad Institute Genome Sequencing Center for Infectious Disease"/>
            <person name="Wu L."/>
            <person name="Ma J."/>
        </authorList>
    </citation>
    <scope>NUCLEOTIDE SEQUENCE [LARGE SCALE GENOMIC DNA]</scope>
    <source>
        <strain evidence="11">JCM 13004</strain>
    </source>
</reference>
<evidence type="ECO:0000256" key="5">
    <source>
        <dbReference type="ARBA" id="ARBA00023004"/>
    </source>
</evidence>
<dbReference type="PROSITE" id="PS51379">
    <property type="entry name" value="4FE4S_FER_2"/>
    <property type="match status" value="1"/>
</dbReference>
<evidence type="ECO:0000256" key="4">
    <source>
        <dbReference type="ARBA" id="ARBA00022982"/>
    </source>
</evidence>
<dbReference type="PANTHER" id="PTHR36923">
    <property type="entry name" value="FERREDOXIN"/>
    <property type="match status" value="1"/>
</dbReference>
<comment type="cofactor">
    <cofactor evidence="1">
        <name>[3Fe-4S] cluster</name>
        <dbReference type="ChEBI" id="CHEBI:21137"/>
    </cofactor>
</comment>
<dbReference type="Gene3D" id="3.30.70.20">
    <property type="match status" value="1"/>
</dbReference>
<comment type="caution">
    <text evidence="10">The sequence shown here is derived from an EMBL/GenBank/DDBJ whole genome shotgun (WGS) entry which is preliminary data.</text>
</comment>
<keyword evidence="7" id="KW-0003">3Fe-4S</keyword>
<organism evidence="10 11">
    <name type="scientific">Kitasatospora nipponensis</name>
    <dbReference type="NCBI Taxonomy" id="258049"/>
    <lineage>
        <taxon>Bacteria</taxon>
        <taxon>Bacillati</taxon>
        <taxon>Actinomycetota</taxon>
        <taxon>Actinomycetes</taxon>
        <taxon>Kitasatosporales</taxon>
        <taxon>Streptomycetaceae</taxon>
        <taxon>Kitasatospora</taxon>
    </lineage>
</organism>
<evidence type="ECO:0000256" key="3">
    <source>
        <dbReference type="ARBA" id="ARBA00022723"/>
    </source>
</evidence>
<evidence type="ECO:0000256" key="2">
    <source>
        <dbReference type="ARBA" id="ARBA00022448"/>
    </source>
</evidence>
<evidence type="ECO:0000313" key="10">
    <source>
        <dbReference type="EMBL" id="GAA1218284.1"/>
    </source>
</evidence>
<keyword evidence="4 8" id="KW-0249">Electron transport</keyword>
<keyword evidence="2 8" id="KW-0813">Transport</keyword>
<dbReference type="SUPFAM" id="SSF54862">
    <property type="entry name" value="4Fe-4S ferredoxins"/>
    <property type="match status" value="1"/>
</dbReference>
<dbReference type="Pfam" id="PF13459">
    <property type="entry name" value="Fer4_15"/>
    <property type="match status" value="1"/>
</dbReference>
<proteinExistence type="predicted"/>
<evidence type="ECO:0000256" key="1">
    <source>
        <dbReference type="ARBA" id="ARBA00001927"/>
    </source>
</evidence>
<dbReference type="RefSeq" id="WP_344438554.1">
    <property type="nucleotide sequence ID" value="NZ_BAAALF010000005.1"/>
</dbReference>
<gene>
    <name evidence="10" type="ORF">GCM10009665_05230</name>
</gene>
<dbReference type="EMBL" id="BAAALF010000005">
    <property type="protein sequence ID" value="GAA1218284.1"/>
    <property type="molecule type" value="Genomic_DNA"/>
</dbReference>
<protein>
    <recommendedName>
        <fullName evidence="8">Ferredoxin</fullName>
    </recommendedName>
</protein>
<name>A0ABP4G9R7_9ACTN</name>